<protein>
    <submittedName>
        <fullName evidence="17">Isovaleryl-CoA dehydrogenase</fullName>
    </submittedName>
</protein>
<feature type="binding site" evidence="13">
    <location>
        <begin position="395"/>
        <end position="396"/>
    </location>
    <ligand>
        <name>substrate</name>
    </ligand>
</feature>
<sequence>MIRINAIPLIASRTFLPRLPRTVRQYTSYNVAVAGLTESQEEFRNVVHDFAQKEIAPRAEEIDKTNHLPEDIFPKLGEMGLLGVTVPEKWGGLGLGYLEHTIAMEELSRASASIALSYGAHSNLMVNQLNRWGTDDQKSEYLPKLLSGEHIGSLAMSEPNAGSDVVSMRTKAELKGGKWILNGSKCWITNAPVSSTFLIYAKSDTSVAPSKGMTAFLVERGFKGFEVGEKLDKFGMRGSPTAELFFDNVEIPEENVLGQVGKGASVLMSGLDLERLVLSGGPLGIMQAALNLTLDYTHERKQFGKKIGTFQLIQGKLADVYTKLSASRSYVYAVARACDAGKVSRQDCAGAILYSSDRAVEVAMEAQQCLGGNGYINDYPAGRLLRDSRLYTVGAGTQEIRRMLIGRGFNELATAEDIRAYNDATINGGVRGLFYGIGLSLPTHYILNSRVTAYRNLPSPAKAFGFVMLIVPCMTITAEKSGEAFTRSQYEGVAKRELDKEAQIEHERWQSLSSVQKLGDWARRHKYGLVGASWVGSLGVAWALVNRNKHQTTSQKVVQARMWAQGLTVGLLMASALLTGFDSSKTEDPRTPHEDHTWRAILESDPHLNEEERKRLHEIKRAVVDRKEQLVKEASNSVSK</sequence>
<evidence type="ECO:0000256" key="11">
    <source>
        <dbReference type="ARBA" id="ARBA00023136"/>
    </source>
</evidence>
<keyword evidence="11" id="KW-0472">Membrane</keyword>
<dbReference type="Gene3D" id="1.20.140.10">
    <property type="entry name" value="Butyryl-CoA Dehydrogenase, subunit A, domain 3"/>
    <property type="match status" value="1"/>
</dbReference>
<keyword evidence="18" id="KW-1185">Reference proteome</keyword>
<dbReference type="Gene3D" id="1.10.540.10">
    <property type="entry name" value="Acyl-CoA dehydrogenase/oxidase, N-terminal domain"/>
    <property type="match status" value="1"/>
</dbReference>
<dbReference type="GO" id="GO:0006552">
    <property type="term" value="P:L-leucine catabolic process"/>
    <property type="evidence" value="ECO:0007669"/>
    <property type="project" value="TreeGrafter"/>
</dbReference>
<feature type="binding site" evidence="14">
    <location>
        <begin position="397"/>
        <end position="399"/>
    </location>
    <ligand>
        <name>FAD</name>
        <dbReference type="ChEBI" id="CHEBI:57692"/>
    </ligand>
</feature>
<feature type="binding site" evidence="14">
    <location>
        <begin position="368"/>
        <end position="372"/>
    </location>
    <ligand>
        <name>FAD</name>
        <dbReference type="ChEBI" id="CHEBI:57692"/>
    </ligand>
</feature>
<dbReference type="Pfam" id="PF02771">
    <property type="entry name" value="Acyl-CoA_dh_N"/>
    <property type="match status" value="1"/>
</dbReference>
<dbReference type="OrthoDB" id="9988775at2759"/>
<feature type="binding site" evidence="14">
    <location>
        <position position="300"/>
    </location>
    <ligand>
        <name>FAD</name>
        <dbReference type="ChEBI" id="CHEBI:57692"/>
    </ligand>
</feature>
<dbReference type="EMBL" id="KI669460">
    <property type="protein sequence ID" value="OCF60094.1"/>
    <property type="molecule type" value="Genomic_DNA"/>
</dbReference>
<dbReference type="PANTHER" id="PTHR43884:SF18">
    <property type="entry name" value="ISOVALERYL-COENZYME A DEHYDROGENASE"/>
    <property type="match status" value="1"/>
</dbReference>
<dbReference type="PROSITE" id="PS00073">
    <property type="entry name" value="ACYL_COA_DH_2"/>
    <property type="match status" value="1"/>
</dbReference>
<dbReference type="PANTHER" id="PTHR43884">
    <property type="entry name" value="ACYL-COA DEHYDROGENASE"/>
    <property type="match status" value="1"/>
</dbReference>
<dbReference type="InterPro" id="IPR009075">
    <property type="entry name" value="AcylCo_DH/oxidase_C"/>
</dbReference>
<comment type="subcellular location">
    <subcellularLocation>
        <location evidence="2">Mitochondrion</location>
    </subcellularLocation>
</comment>
<dbReference type="InterPro" id="IPR036250">
    <property type="entry name" value="AcylCo_DH-like_C"/>
</dbReference>
<dbReference type="SUPFAM" id="SSF47203">
    <property type="entry name" value="Acyl-CoA dehydrogenase C-terminal domain-like"/>
    <property type="match status" value="1"/>
</dbReference>
<organism evidence="17 18">
    <name type="scientific">Kwoniella mangroviensis CBS 10435</name>
    <dbReference type="NCBI Taxonomy" id="1331196"/>
    <lineage>
        <taxon>Eukaryota</taxon>
        <taxon>Fungi</taxon>
        <taxon>Dikarya</taxon>
        <taxon>Basidiomycota</taxon>
        <taxon>Agaricomycotina</taxon>
        <taxon>Tremellomycetes</taxon>
        <taxon>Tremellales</taxon>
        <taxon>Cryptococcaceae</taxon>
        <taxon>Kwoniella</taxon>
    </lineage>
</organism>
<evidence type="ECO:0000256" key="7">
    <source>
        <dbReference type="ARBA" id="ARBA00022946"/>
    </source>
</evidence>
<dbReference type="InterPro" id="IPR006091">
    <property type="entry name" value="Acyl-CoA_Oxase/DH_mid-dom"/>
</dbReference>
<keyword evidence="5" id="KW-0812">Transmembrane</keyword>
<keyword evidence="10" id="KW-0496">Mitochondrion</keyword>
<dbReference type="SUPFAM" id="SSF56645">
    <property type="entry name" value="Acyl-CoA dehydrogenase NM domain-like"/>
    <property type="match status" value="1"/>
</dbReference>
<dbReference type="PROSITE" id="PS00072">
    <property type="entry name" value="ACYL_COA_DH_1"/>
    <property type="match status" value="1"/>
</dbReference>
<feature type="binding site" evidence="13">
    <location>
        <begin position="272"/>
        <end position="275"/>
    </location>
    <ligand>
        <name>substrate</name>
    </ligand>
</feature>
<evidence type="ECO:0000256" key="8">
    <source>
        <dbReference type="ARBA" id="ARBA00022989"/>
    </source>
</evidence>
<dbReference type="InterPro" id="IPR013786">
    <property type="entry name" value="AcylCoA_DH/ox_N"/>
</dbReference>
<keyword evidence="7" id="KW-0809">Transit peptide</keyword>
<evidence type="ECO:0000256" key="3">
    <source>
        <dbReference type="ARBA" id="ARBA00009347"/>
    </source>
</evidence>
<dbReference type="GO" id="GO:0050660">
    <property type="term" value="F:flavin adenine dinucleotide binding"/>
    <property type="evidence" value="ECO:0007669"/>
    <property type="project" value="InterPro"/>
</dbReference>
<evidence type="ECO:0000256" key="13">
    <source>
        <dbReference type="PIRSR" id="PIRSR634183-2"/>
    </source>
</evidence>
<dbReference type="Pfam" id="PF02770">
    <property type="entry name" value="Acyl-CoA_dh_M"/>
    <property type="match status" value="1"/>
</dbReference>
<dbReference type="InterPro" id="IPR034183">
    <property type="entry name" value="IVD"/>
</dbReference>
<keyword evidence="8" id="KW-1133">Transmembrane helix</keyword>
<evidence type="ECO:0000313" key="17">
    <source>
        <dbReference type="EMBL" id="OCF60094.1"/>
    </source>
</evidence>
<dbReference type="Gene3D" id="2.40.110.10">
    <property type="entry name" value="Butyryl-CoA Dehydrogenase, subunit A, domain 2"/>
    <property type="match status" value="1"/>
</dbReference>
<reference evidence="18" key="2">
    <citation type="submission" date="2013-12" db="EMBL/GenBank/DDBJ databases">
        <title>Evolution of pathogenesis and genome organization in the Tremellales.</title>
        <authorList>
            <person name="Cuomo C."/>
            <person name="Litvintseva A."/>
            <person name="Heitman J."/>
            <person name="Chen Y."/>
            <person name="Sun S."/>
            <person name="Springer D."/>
            <person name="Dromer F."/>
            <person name="Young S."/>
            <person name="Zeng Q."/>
            <person name="Chapman S."/>
            <person name="Gujja S."/>
            <person name="Saif S."/>
            <person name="Birren B."/>
        </authorList>
    </citation>
    <scope>NUCLEOTIDE SEQUENCE [LARGE SCALE GENOMIC DNA]</scope>
    <source>
        <strain evidence="18">CBS 10435</strain>
    </source>
</reference>
<evidence type="ECO:0000313" key="18">
    <source>
        <dbReference type="Proteomes" id="UP000092583"/>
    </source>
</evidence>
<accession>A0A1B9IXE0</accession>
<keyword evidence="6 14" id="KW-0274">FAD</keyword>
<comment type="cofactor">
    <cofactor evidence="1 14 15">
        <name>FAD</name>
        <dbReference type="ChEBI" id="CHEBI:57692"/>
    </cofactor>
</comment>
<evidence type="ECO:0000256" key="12">
    <source>
        <dbReference type="PIRSR" id="PIRSR634183-1"/>
    </source>
</evidence>
<dbReference type="InterPro" id="IPR007667">
    <property type="entry name" value="Hypoxia_induced_domain"/>
</dbReference>
<dbReference type="PROSITE" id="PS51503">
    <property type="entry name" value="HIG1"/>
    <property type="match status" value="1"/>
</dbReference>
<evidence type="ECO:0000256" key="6">
    <source>
        <dbReference type="ARBA" id="ARBA00022827"/>
    </source>
</evidence>
<keyword evidence="4 15" id="KW-0285">Flavoprotein</keyword>
<dbReference type="Pfam" id="PF04588">
    <property type="entry name" value="HIG_1_N"/>
    <property type="match status" value="1"/>
</dbReference>
<evidence type="ECO:0000256" key="2">
    <source>
        <dbReference type="ARBA" id="ARBA00004173"/>
    </source>
</evidence>
<dbReference type="InterPro" id="IPR046373">
    <property type="entry name" value="Acyl-CoA_Oxase/DH_mid-dom_sf"/>
</dbReference>
<dbReference type="GO" id="GO:0008470">
    <property type="term" value="F:3-methylbutanoyl-CoA dehydrogenase activity"/>
    <property type="evidence" value="ECO:0007669"/>
    <property type="project" value="TreeGrafter"/>
</dbReference>
<dbReference type="InterPro" id="IPR037069">
    <property type="entry name" value="AcylCoA_DH/ox_N_sf"/>
</dbReference>
<dbReference type="AlphaFoldDB" id="A0A1B9IXE0"/>
<evidence type="ECO:0000256" key="4">
    <source>
        <dbReference type="ARBA" id="ARBA00022630"/>
    </source>
</evidence>
<dbReference type="InterPro" id="IPR006089">
    <property type="entry name" value="Acyl-CoA_DH_CS"/>
</dbReference>
<dbReference type="FunFam" id="1.10.540.10:FF:000022">
    <property type="entry name" value="Isovaleryl-CoA dehydrogenase isoform 2"/>
    <property type="match status" value="1"/>
</dbReference>
<feature type="binding site" evidence="13">
    <location>
        <position position="163"/>
    </location>
    <ligand>
        <name>substrate</name>
    </ligand>
</feature>
<evidence type="ECO:0000256" key="1">
    <source>
        <dbReference type="ARBA" id="ARBA00001974"/>
    </source>
</evidence>
<feature type="binding site" evidence="13">
    <location>
        <begin position="210"/>
        <end position="211"/>
    </location>
    <ligand>
        <name>substrate</name>
    </ligand>
</feature>
<feature type="binding site" evidence="14">
    <location>
        <position position="311"/>
    </location>
    <ligand>
        <name>FAD</name>
        <dbReference type="ChEBI" id="CHEBI:57692"/>
    </ligand>
</feature>
<feature type="binding site" evidence="14">
    <location>
        <begin position="154"/>
        <end position="163"/>
    </location>
    <ligand>
        <name>FAD</name>
        <dbReference type="ChEBI" id="CHEBI:57692"/>
    </ligand>
</feature>
<keyword evidence="9 15" id="KW-0560">Oxidoreductase</keyword>
<dbReference type="Pfam" id="PF00441">
    <property type="entry name" value="Acyl-CoA_dh_1"/>
    <property type="match status" value="1"/>
</dbReference>
<dbReference type="InterPro" id="IPR009100">
    <property type="entry name" value="AcylCoA_DH/oxidase_NM_dom_sf"/>
</dbReference>
<evidence type="ECO:0000256" key="15">
    <source>
        <dbReference type="RuleBase" id="RU362125"/>
    </source>
</evidence>
<evidence type="ECO:0000256" key="10">
    <source>
        <dbReference type="ARBA" id="ARBA00023128"/>
    </source>
</evidence>
<comment type="similarity">
    <text evidence="3 15">Belongs to the acyl-CoA dehydrogenase family.</text>
</comment>
<dbReference type="FunFam" id="2.40.110.10:FF:000001">
    <property type="entry name" value="Acyl-CoA dehydrogenase, mitochondrial"/>
    <property type="match status" value="1"/>
</dbReference>
<evidence type="ECO:0000256" key="5">
    <source>
        <dbReference type="ARBA" id="ARBA00022692"/>
    </source>
</evidence>
<dbReference type="CDD" id="cd01156">
    <property type="entry name" value="IVD"/>
    <property type="match status" value="1"/>
</dbReference>
<proteinExistence type="inferred from homology"/>
<evidence type="ECO:0000259" key="16">
    <source>
        <dbReference type="PROSITE" id="PS51503"/>
    </source>
</evidence>
<evidence type="ECO:0000256" key="9">
    <source>
        <dbReference type="ARBA" id="ARBA00023002"/>
    </source>
</evidence>
<feature type="active site" description="Proton acceptor" evidence="12">
    <location>
        <position position="274"/>
    </location>
</feature>
<gene>
    <name evidence="17" type="ORF">L486_02770</name>
</gene>
<dbReference type="GO" id="GO:0005739">
    <property type="term" value="C:mitochondrion"/>
    <property type="evidence" value="ECO:0007669"/>
    <property type="project" value="UniProtKB-SubCell"/>
</dbReference>
<dbReference type="STRING" id="1331196.A0A1B9IXE0"/>
<feature type="domain" description="HIG1" evidence="16">
    <location>
        <begin position="499"/>
        <end position="590"/>
    </location>
</feature>
<name>A0A1B9IXE0_9TREE</name>
<dbReference type="FunFam" id="1.20.140.10:FF:000003">
    <property type="entry name" value="isovaleryl-CoA dehydrogenase, mitochondrial"/>
    <property type="match status" value="1"/>
</dbReference>
<reference evidence="17 18" key="1">
    <citation type="submission" date="2013-07" db="EMBL/GenBank/DDBJ databases">
        <title>The Genome Sequence of Kwoniella mangroviensis CBS10435.</title>
        <authorList>
            <consortium name="The Broad Institute Genome Sequencing Platform"/>
            <person name="Cuomo C."/>
            <person name="Litvintseva A."/>
            <person name="Chen Y."/>
            <person name="Heitman J."/>
            <person name="Sun S."/>
            <person name="Springer D."/>
            <person name="Dromer F."/>
            <person name="Young S.K."/>
            <person name="Zeng Q."/>
            <person name="Gargeya S."/>
            <person name="Fitzgerald M."/>
            <person name="Abouelleil A."/>
            <person name="Alvarado L."/>
            <person name="Berlin A.M."/>
            <person name="Chapman S.B."/>
            <person name="Dewar J."/>
            <person name="Goldberg J."/>
            <person name="Griggs A."/>
            <person name="Gujja S."/>
            <person name="Hansen M."/>
            <person name="Howarth C."/>
            <person name="Imamovic A."/>
            <person name="Larimer J."/>
            <person name="McCowan C."/>
            <person name="Murphy C."/>
            <person name="Pearson M."/>
            <person name="Priest M."/>
            <person name="Roberts A."/>
            <person name="Saif S."/>
            <person name="Shea T."/>
            <person name="Sykes S."/>
            <person name="Wortman J."/>
            <person name="Nusbaum C."/>
            <person name="Birren B."/>
        </authorList>
    </citation>
    <scope>NUCLEOTIDE SEQUENCE [LARGE SCALE GENOMIC DNA]</scope>
    <source>
        <strain evidence="17 18">CBS 10435</strain>
    </source>
</reference>
<feature type="binding site" evidence="14">
    <location>
        <begin position="187"/>
        <end position="189"/>
    </location>
    <ligand>
        <name>FAD</name>
        <dbReference type="ChEBI" id="CHEBI:57692"/>
    </ligand>
</feature>
<dbReference type="Proteomes" id="UP000092583">
    <property type="component" value="Unassembled WGS sequence"/>
</dbReference>
<evidence type="ECO:0000256" key="14">
    <source>
        <dbReference type="PIRSR" id="PIRSR634183-3"/>
    </source>
</evidence>